<dbReference type="SUPFAM" id="SSF54427">
    <property type="entry name" value="NTF2-like"/>
    <property type="match status" value="1"/>
</dbReference>
<gene>
    <name evidence="2" type="ORF">NCI01_09005</name>
</gene>
<keyword evidence="3" id="KW-1185">Reference proteome</keyword>
<name>A0ABT1KXE5_9ACTN</name>
<dbReference type="EMBL" id="JANARS010000003">
    <property type="protein sequence ID" value="MCP3421931.1"/>
    <property type="molecule type" value="Genomic_DNA"/>
</dbReference>
<protein>
    <submittedName>
        <fullName evidence="2">Nuclear transport factor 2 family protein</fullName>
    </submittedName>
</protein>
<evidence type="ECO:0000259" key="1">
    <source>
        <dbReference type="Pfam" id="PF12680"/>
    </source>
</evidence>
<dbReference type="RefSeq" id="WP_254181139.1">
    <property type="nucleotide sequence ID" value="NZ_JANARS010000003.1"/>
</dbReference>
<evidence type="ECO:0000313" key="2">
    <source>
        <dbReference type="EMBL" id="MCP3421931.1"/>
    </source>
</evidence>
<dbReference type="InterPro" id="IPR032710">
    <property type="entry name" value="NTF2-like_dom_sf"/>
</dbReference>
<sequence>MTLERTERVRDLYQAFNDRDLDAVVATMAPEVVWPNGWEGGRLVGRDSVRNYWERQWLHIRPIMTVRSVEERTDGNVEAKVHLLVRDPAGNVLSRSSAVHVYTFTRDLVQHMVAE</sequence>
<dbReference type="Gene3D" id="3.10.450.50">
    <property type="match status" value="1"/>
</dbReference>
<reference evidence="2 3" key="1">
    <citation type="submission" date="2022-06" db="EMBL/GenBank/DDBJ databases">
        <authorList>
            <person name="So Y."/>
        </authorList>
    </citation>
    <scope>NUCLEOTIDE SEQUENCE [LARGE SCALE GENOMIC DNA]</scope>
    <source>
        <strain evidence="2 3">STR3</strain>
    </source>
</reference>
<evidence type="ECO:0000313" key="3">
    <source>
        <dbReference type="Proteomes" id="UP001204524"/>
    </source>
</evidence>
<feature type="domain" description="SnoaL-like" evidence="1">
    <location>
        <begin position="9"/>
        <end position="107"/>
    </location>
</feature>
<proteinExistence type="predicted"/>
<dbReference type="Pfam" id="PF12680">
    <property type="entry name" value="SnoaL_2"/>
    <property type="match status" value="1"/>
</dbReference>
<dbReference type="Proteomes" id="UP001204524">
    <property type="component" value="Unassembled WGS sequence"/>
</dbReference>
<accession>A0ABT1KXE5</accession>
<comment type="caution">
    <text evidence="2">The sequence shown here is derived from an EMBL/GenBank/DDBJ whole genome shotgun (WGS) entry which is preliminary data.</text>
</comment>
<organism evidence="2 3">
    <name type="scientific">Nocardioides pinisoli</name>
    <dbReference type="NCBI Taxonomy" id="2950279"/>
    <lineage>
        <taxon>Bacteria</taxon>
        <taxon>Bacillati</taxon>
        <taxon>Actinomycetota</taxon>
        <taxon>Actinomycetes</taxon>
        <taxon>Propionibacteriales</taxon>
        <taxon>Nocardioidaceae</taxon>
        <taxon>Nocardioides</taxon>
    </lineage>
</organism>
<dbReference type="InterPro" id="IPR037401">
    <property type="entry name" value="SnoaL-like"/>
</dbReference>